<evidence type="ECO:0000313" key="2">
    <source>
        <dbReference type="Proteomes" id="UP000676917"/>
    </source>
</evidence>
<reference evidence="1" key="1">
    <citation type="submission" date="2021-03" db="EMBL/GenBank/DDBJ databases">
        <title>Antimicrobial resistance genes in bacteria isolated from Japanese honey, and their potential for conferring macrolide and lincosamide resistance in the American foulbrood pathogen Paenibacillus larvae.</title>
        <authorList>
            <person name="Okamoto M."/>
            <person name="Kumagai M."/>
            <person name="Kanamori H."/>
            <person name="Takamatsu D."/>
        </authorList>
    </citation>
    <scope>NUCLEOTIDE SEQUENCE</scope>
    <source>
        <strain evidence="1">J43TS3</strain>
    </source>
</reference>
<accession>A0A919XB11</accession>
<keyword evidence="2" id="KW-1185">Reference proteome</keyword>
<organism evidence="1 2">
    <name type="scientific">Ornithinibacillus bavariensis</name>
    <dbReference type="NCBI Taxonomy" id="545502"/>
    <lineage>
        <taxon>Bacteria</taxon>
        <taxon>Bacillati</taxon>
        <taxon>Bacillota</taxon>
        <taxon>Bacilli</taxon>
        <taxon>Bacillales</taxon>
        <taxon>Bacillaceae</taxon>
        <taxon>Ornithinibacillus</taxon>
    </lineage>
</organism>
<dbReference type="AlphaFoldDB" id="A0A919XB11"/>
<dbReference type="Proteomes" id="UP000676917">
    <property type="component" value="Unassembled WGS sequence"/>
</dbReference>
<proteinExistence type="predicted"/>
<comment type="caution">
    <text evidence="1">The sequence shown here is derived from an EMBL/GenBank/DDBJ whole genome shotgun (WGS) entry which is preliminary data.</text>
</comment>
<protein>
    <submittedName>
        <fullName evidence="1">Uncharacterized protein</fullName>
    </submittedName>
</protein>
<dbReference type="EMBL" id="BORP01000003">
    <property type="protein sequence ID" value="GIO27380.1"/>
    <property type="molecule type" value="Genomic_DNA"/>
</dbReference>
<sequence length="44" mass="5080">MEKSFKEIETYSIKGNPSIWADGFYLASVIIKPLKNSYDTSFME</sequence>
<name>A0A919XB11_9BACI</name>
<evidence type="ECO:0000313" key="1">
    <source>
        <dbReference type="EMBL" id="GIO27380.1"/>
    </source>
</evidence>
<gene>
    <name evidence="1" type="ORF">J43TS3_19910</name>
</gene>